<evidence type="ECO:0000313" key="1">
    <source>
        <dbReference type="EMBL" id="OON81613.1"/>
    </source>
</evidence>
<gene>
    <name evidence="1" type="ORF">B1H18_05445</name>
</gene>
<reference evidence="1 2" key="1">
    <citation type="submission" date="2017-02" db="EMBL/GenBank/DDBJ databases">
        <title>Draft Genome Sequence of Streptomyces tsukubaensis F601, a Producer of the immunosuppressant tacrolimus FK506.</title>
        <authorList>
            <person name="Zong G."/>
            <person name="Zhong C."/>
            <person name="Fu J."/>
            <person name="Qin R."/>
            <person name="Cao G."/>
        </authorList>
    </citation>
    <scope>NUCLEOTIDE SEQUENCE [LARGE SCALE GENOMIC DNA]</scope>
    <source>
        <strain evidence="1 2">F601</strain>
    </source>
</reference>
<proteinExistence type="predicted"/>
<dbReference type="AlphaFoldDB" id="A0A1V4ADQ3"/>
<dbReference type="STRING" id="83656.B1H18_05445"/>
<accession>A0A1V4ADQ3</accession>
<comment type="caution">
    <text evidence="1">The sequence shown here is derived from an EMBL/GenBank/DDBJ whole genome shotgun (WGS) entry which is preliminary data.</text>
</comment>
<dbReference type="EMBL" id="MVFC01000003">
    <property type="protein sequence ID" value="OON81613.1"/>
    <property type="molecule type" value="Genomic_DNA"/>
</dbReference>
<evidence type="ECO:0000313" key="2">
    <source>
        <dbReference type="Proteomes" id="UP000190539"/>
    </source>
</evidence>
<organism evidence="1 2">
    <name type="scientific">Streptomyces tsukubensis</name>
    <dbReference type="NCBI Taxonomy" id="83656"/>
    <lineage>
        <taxon>Bacteria</taxon>
        <taxon>Bacillati</taxon>
        <taxon>Actinomycetota</taxon>
        <taxon>Actinomycetes</taxon>
        <taxon>Kitasatosporales</taxon>
        <taxon>Streptomycetaceae</taxon>
        <taxon>Streptomyces</taxon>
    </lineage>
</organism>
<dbReference type="Proteomes" id="UP000190539">
    <property type="component" value="Unassembled WGS sequence"/>
</dbReference>
<sequence>MRIPAATGGLWRCAAPCPIFPGKKYLDWALADPAGQGIDAVRPIRDEIKTRIEALIAEIDSPQEA</sequence>
<dbReference type="SUPFAM" id="SSF52788">
    <property type="entry name" value="Phosphotyrosine protein phosphatases I"/>
    <property type="match status" value="1"/>
</dbReference>
<evidence type="ECO:0008006" key="3">
    <source>
        <dbReference type="Google" id="ProtNLM"/>
    </source>
</evidence>
<dbReference type="InterPro" id="IPR036196">
    <property type="entry name" value="Ptyr_pPase_sf"/>
</dbReference>
<keyword evidence="2" id="KW-1185">Reference proteome</keyword>
<protein>
    <recommendedName>
        <fullName evidence="3">Phosphotyrosine protein phosphatase I domain-containing protein</fullName>
    </recommendedName>
</protein>
<dbReference type="Gene3D" id="3.40.50.2300">
    <property type="match status" value="1"/>
</dbReference>
<name>A0A1V4ADQ3_9ACTN</name>